<dbReference type="InterPro" id="IPR003583">
    <property type="entry name" value="Hlx-hairpin-Hlx_DNA-bd_motif"/>
</dbReference>
<dbReference type="GO" id="GO:0015628">
    <property type="term" value="P:protein secretion by the type II secretion system"/>
    <property type="evidence" value="ECO:0007669"/>
    <property type="project" value="TreeGrafter"/>
</dbReference>
<feature type="domain" description="Helix-hairpin-helix DNA-binding motif class 1" evidence="2">
    <location>
        <begin position="70"/>
        <end position="89"/>
    </location>
</feature>
<keyword evidence="1" id="KW-0732">Signal</keyword>
<dbReference type="Pfam" id="PF12836">
    <property type="entry name" value="HHH_3"/>
    <property type="match status" value="1"/>
</dbReference>
<name>A0A445N3P5_9BACT</name>
<evidence type="ECO:0000259" key="2">
    <source>
        <dbReference type="SMART" id="SM00278"/>
    </source>
</evidence>
<feature type="domain" description="Helix-hairpin-helix DNA-binding motif class 1" evidence="2">
    <location>
        <begin position="40"/>
        <end position="59"/>
    </location>
</feature>
<accession>A0A445N3P5</accession>
<dbReference type="InterPro" id="IPR051675">
    <property type="entry name" value="Endo/Exo/Phosphatase_dom_1"/>
</dbReference>
<evidence type="ECO:0000256" key="1">
    <source>
        <dbReference type="SAM" id="SignalP"/>
    </source>
</evidence>
<dbReference type="PANTHER" id="PTHR21180:SF32">
    <property type="entry name" value="ENDONUCLEASE_EXONUCLEASE_PHOSPHATASE FAMILY DOMAIN-CONTAINING PROTEIN 1"/>
    <property type="match status" value="1"/>
</dbReference>
<reference evidence="3" key="1">
    <citation type="submission" date="2018-01" db="EMBL/GenBank/DDBJ databases">
        <authorList>
            <person name="Regsiter A."/>
            <person name="William W."/>
        </authorList>
    </citation>
    <scope>NUCLEOTIDE SEQUENCE</scope>
    <source>
        <strain evidence="3">TRIP AH-1</strain>
    </source>
</reference>
<organism evidence="3">
    <name type="scientific">uncultured Desulfobacterium sp</name>
    <dbReference type="NCBI Taxonomy" id="201089"/>
    <lineage>
        <taxon>Bacteria</taxon>
        <taxon>Pseudomonadati</taxon>
        <taxon>Thermodesulfobacteriota</taxon>
        <taxon>Desulfobacteria</taxon>
        <taxon>Desulfobacterales</taxon>
        <taxon>Desulfobacteriaceae</taxon>
        <taxon>Desulfobacterium</taxon>
        <taxon>environmental samples</taxon>
    </lineage>
</organism>
<dbReference type="GO" id="GO:0015627">
    <property type="term" value="C:type II protein secretion system complex"/>
    <property type="evidence" value="ECO:0007669"/>
    <property type="project" value="TreeGrafter"/>
</dbReference>
<feature type="chain" id="PRO_5019311660" evidence="1">
    <location>
        <begin position="27"/>
        <end position="93"/>
    </location>
</feature>
<dbReference type="PANTHER" id="PTHR21180">
    <property type="entry name" value="ENDONUCLEASE/EXONUCLEASE/PHOSPHATASE FAMILY DOMAIN-CONTAINING PROTEIN 1"/>
    <property type="match status" value="1"/>
</dbReference>
<dbReference type="NCBIfam" id="TIGR00426">
    <property type="entry name" value="competence protein ComEA helix-hairpin-helix repeat region"/>
    <property type="match status" value="1"/>
</dbReference>
<dbReference type="Gene3D" id="1.10.150.280">
    <property type="entry name" value="AF1531-like domain"/>
    <property type="match status" value="1"/>
</dbReference>
<dbReference type="InterPro" id="IPR004509">
    <property type="entry name" value="Competence_ComEA_HhH"/>
</dbReference>
<dbReference type="GO" id="GO:0006281">
    <property type="term" value="P:DNA repair"/>
    <property type="evidence" value="ECO:0007669"/>
    <property type="project" value="InterPro"/>
</dbReference>
<dbReference type="EMBL" id="OJIN01000235">
    <property type="protein sequence ID" value="SPD76296.1"/>
    <property type="molecule type" value="Genomic_DNA"/>
</dbReference>
<protein>
    <submittedName>
        <fullName evidence="3">Competence protein ComEA helix-hairpin-helix repeat protein</fullName>
    </submittedName>
</protein>
<proteinExistence type="predicted"/>
<dbReference type="GO" id="GO:0003677">
    <property type="term" value="F:DNA binding"/>
    <property type="evidence" value="ECO:0007669"/>
    <property type="project" value="InterPro"/>
</dbReference>
<gene>
    <name evidence="3" type="ORF">PITCH_A890005</name>
</gene>
<dbReference type="AlphaFoldDB" id="A0A445N3P5"/>
<dbReference type="SMART" id="SM00278">
    <property type="entry name" value="HhH1"/>
    <property type="match status" value="2"/>
</dbReference>
<feature type="signal peptide" evidence="1">
    <location>
        <begin position="1"/>
        <end position="26"/>
    </location>
</feature>
<dbReference type="SUPFAM" id="SSF47781">
    <property type="entry name" value="RuvA domain 2-like"/>
    <property type="match status" value="1"/>
</dbReference>
<dbReference type="InterPro" id="IPR010994">
    <property type="entry name" value="RuvA_2-like"/>
</dbReference>
<evidence type="ECO:0000313" key="3">
    <source>
        <dbReference type="EMBL" id="SPD76296.1"/>
    </source>
</evidence>
<sequence>MIVVKKWSLMMIALFLVLCFSVPSFSADEGKININTASAEELAKLDKVGEAYAKRIVEYREANGQFSKPEDIMNVKGIGPKIFEANKDRIVVK</sequence>